<name>A0A3A4R369_9BACT</name>
<evidence type="ECO:0000256" key="1">
    <source>
        <dbReference type="SAM" id="Phobius"/>
    </source>
</evidence>
<comment type="caution">
    <text evidence="3">The sequence shown here is derived from an EMBL/GenBank/DDBJ whole genome shotgun (WGS) entry which is preliminary data.</text>
</comment>
<keyword evidence="1" id="KW-1133">Transmembrane helix</keyword>
<dbReference type="PANTHER" id="PTHR21180">
    <property type="entry name" value="ENDONUCLEASE/EXONUCLEASE/PHOSPHATASE FAMILY DOMAIN-CONTAINING PROTEIN 1"/>
    <property type="match status" value="1"/>
</dbReference>
<gene>
    <name evidence="3" type="ORF">C4541_07150</name>
</gene>
<dbReference type="InterPro" id="IPR010994">
    <property type="entry name" value="RuvA_2-like"/>
</dbReference>
<dbReference type="GO" id="GO:0015627">
    <property type="term" value="C:type II protein secretion system complex"/>
    <property type="evidence" value="ECO:0007669"/>
    <property type="project" value="TreeGrafter"/>
</dbReference>
<proteinExistence type="predicted"/>
<evidence type="ECO:0000313" key="4">
    <source>
        <dbReference type="Proteomes" id="UP000266426"/>
    </source>
</evidence>
<feature type="domain" description="Helix-hairpin-helix DNA-binding motif class 1" evidence="2">
    <location>
        <begin position="66"/>
        <end position="85"/>
    </location>
</feature>
<dbReference type="Proteomes" id="UP000266426">
    <property type="component" value="Unassembled WGS sequence"/>
</dbReference>
<dbReference type="EMBL" id="QZJZ01000059">
    <property type="protein sequence ID" value="RJP58886.1"/>
    <property type="molecule type" value="Genomic_DNA"/>
</dbReference>
<feature type="transmembrane region" description="Helical" evidence="1">
    <location>
        <begin position="7"/>
        <end position="26"/>
    </location>
</feature>
<dbReference type="InterPro" id="IPR003583">
    <property type="entry name" value="Hlx-hairpin-Hlx_DNA-bd_motif"/>
</dbReference>
<protein>
    <submittedName>
        <fullName evidence="3">Helix-hairpin-helix domain-containing protein</fullName>
    </submittedName>
</protein>
<feature type="domain" description="Helix-hairpin-helix DNA-binding motif class 1" evidence="2">
    <location>
        <begin position="95"/>
        <end position="114"/>
    </location>
</feature>
<keyword evidence="1" id="KW-0812">Transmembrane</keyword>
<sequence length="124" mass="13761">MTGNEKIIFSVIVATFLAGLIIQDYYKSTATLTQSCPTSSCAIGLYEPEIKASQKISVDLNTATVDELIKIPGVGTTLAKKIIVYREEHPFKSVNELIEIKGIGERTFLQIRDYFVVTVETQDK</sequence>
<evidence type="ECO:0000313" key="3">
    <source>
        <dbReference type="EMBL" id="RJP58886.1"/>
    </source>
</evidence>
<dbReference type="Gene3D" id="1.10.150.320">
    <property type="entry name" value="Photosystem II 12 kDa extrinsic protein"/>
    <property type="match status" value="1"/>
</dbReference>
<dbReference type="InterPro" id="IPR051675">
    <property type="entry name" value="Endo/Exo/Phosphatase_dom_1"/>
</dbReference>
<reference evidence="3 4" key="1">
    <citation type="journal article" date="2017" name="ISME J.">
        <title>Energy and carbon metabolisms in a deep terrestrial subsurface fluid microbial community.</title>
        <authorList>
            <person name="Momper L."/>
            <person name="Jungbluth S.P."/>
            <person name="Lee M.D."/>
            <person name="Amend J.P."/>
        </authorList>
    </citation>
    <scope>NUCLEOTIDE SEQUENCE [LARGE SCALE GENOMIC DNA]</scope>
    <source>
        <strain evidence="3">SURF_26</strain>
    </source>
</reference>
<dbReference type="SUPFAM" id="SSF47781">
    <property type="entry name" value="RuvA domain 2-like"/>
    <property type="match status" value="1"/>
</dbReference>
<dbReference type="GO" id="GO:0015628">
    <property type="term" value="P:protein secretion by the type II secretion system"/>
    <property type="evidence" value="ECO:0007669"/>
    <property type="project" value="TreeGrafter"/>
</dbReference>
<dbReference type="GO" id="GO:0006281">
    <property type="term" value="P:DNA repair"/>
    <property type="evidence" value="ECO:0007669"/>
    <property type="project" value="InterPro"/>
</dbReference>
<dbReference type="SMART" id="SM00278">
    <property type="entry name" value="HhH1"/>
    <property type="match status" value="2"/>
</dbReference>
<keyword evidence="1" id="KW-0472">Membrane</keyword>
<dbReference type="Pfam" id="PF12836">
    <property type="entry name" value="HHH_3"/>
    <property type="match status" value="1"/>
</dbReference>
<dbReference type="PANTHER" id="PTHR21180:SF32">
    <property type="entry name" value="ENDONUCLEASE_EXONUCLEASE_PHOSPHATASE FAMILY DOMAIN-CONTAINING PROTEIN 1"/>
    <property type="match status" value="1"/>
</dbReference>
<dbReference type="GO" id="GO:0003677">
    <property type="term" value="F:DNA binding"/>
    <property type="evidence" value="ECO:0007669"/>
    <property type="project" value="InterPro"/>
</dbReference>
<evidence type="ECO:0000259" key="2">
    <source>
        <dbReference type="SMART" id="SM00278"/>
    </source>
</evidence>
<accession>A0A3A4R369</accession>
<organism evidence="3 4">
    <name type="scientific">Candidatus Auribacter fodinae</name>
    <dbReference type="NCBI Taxonomy" id="2093366"/>
    <lineage>
        <taxon>Bacteria</taxon>
        <taxon>Pseudomonadati</taxon>
        <taxon>Candidatus Auribacterota</taxon>
        <taxon>Candidatus Auribacteria</taxon>
        <taxon>Candidatus Auribacterales</taxon>
        <taxon>Candidatus Auribacteraceae</taxon>
        <taxon>Candidatus Auribacter</taxon>
    </lineage>
</organism>
<dbReference type="AlphaFoldDB" id="A0A3A4R369"/>